<dbReference type="InterPro" id="IPR045427">
    <property type="entry name" value="MoxR"/>
</dbReference>
<sequence length="381" mass="42324">MKKNGSIDMGSVRARFRAVRDGLNAVFREREDAIECILLAALAQSHALLVGPPGTAKSALFFGFLASFTDARKFQTLVTKFGTEDEYFGPVKLSALKNDLWERNLDGRLAAVECAFLDEVFKGSDSVLNAFLSAMNERLYKGQPIPLRLLVGASNELPEEEILAAIYDRFLLRDVVEYVQADATWMQLVATPPEYKPAAQIALAEWDAACKDVLRLEVPQRVVEELLRLRTALKADGLVLSDRRWIALTRVLKAAAWLDDAPTVELDHLSVLKYGLWNKPEDRARVVAILQTVDRSVVAQAIDIVDEALRGYASRPTEPAAYQSALPQLADKVTEAGKRVQDMLKNGVSRRAHARIQPKLDELKKAHDALTADLSKRYALA</sequence>
<organism evidence="3 4">
    <name type="scientific">Polyangium fumosum</name>
    <dbReference type="NCBI Taxonomy" id="889272"/>
    <lineage>
        <taxon>Bacteria</taxon>
        <taxon>Pseudomonadati</taxon>
        <taxon>Myxococcota</taxon>
        <taxon>Polyangia</taxon>
        <taxon>Polyangiales</taxon>
        <taxon>Polyangiaceae</taxon>
        <taxon>Polyangium</taxon>
    </lineage>
</organism>
<comment type="caution">
    <text evidence="3">The sequence shown here is derived from an EMBL/GenBank/DDBJ whole genome shotgun (WGS) entry which is preliminary data.</text>
</comment>
<keyword evidence="4" id="KW-1185">Reference proteome</keyword>
<name>A0A4U1II17_9BACT</name>
<feature type="domain" description="MoxR" evidence="2">
    <location>
        <begin position="15"/>
        <end position="183"/>
    </location>
</feature>
<gene>
    <name evidence="3" type="ORF">E8A74_49575</name>
</gene>
<evidence type="ECO:0000313" key="3">
    <source>
        <dbReference type="EMBL" id="TKC93367.1"/>
    </source>
</evidence>
<evidence type="ECO:0000313" key="4">
    <source>
        <dbReference type="Proteomes" id="UP000309215"/>
    </source>
</evidence>
<dbReference type="RefSeq" id="WP_136936219.1">
    <property type="nucleotide sequence ID" value="NZ_SSMQ01000122.1"/>
</dbReference>
<dbReference type="Gene3D" id="3.40.50.300">
    <property type="entry name" value="P-loop containing nucleotide triphosphate hydrolases"/>
    <property type="match status" value="1"/>
</dbReference>
<dbReference type="InterPro" id="IPR050513">
    <property type="entry name" value="RavA_ATPases"/>
</dbReference>
<feature type="domain" description="ATPase RavA-like AAA lid" evidence="1">
    <location>
        <begin position="222"/>
        <end position="289"/>
    </location>
</feature>
<reference evidence="3 4" key="1">
    <citation type="submission" date="2019-04" db="EMBL/GenBank/DDBJ databases">
        <authorList>
            <person name="Li Y."/>
            <person name="Wang J."/>
        </authorList>
    </citation>
    <scope>NUCLEOTIDE SEQUENCE [LARGE SCALE GENOMIC DNA]</scope>
    <source>
        <strain evidence="3 4">DSM 14668</strain>
    </source>
</reference>
<dbReference type="SUPFAM" id="SSF52540">
    <property type="entry name" value="P-loop containing nucleoside triphosphate hydrolases"/>
    <property type="match status" value="1"/>
</dbReference>
<dbReference type="PANTHER" id="PTHR32204:SF0">
    <property type="entry name" value="ATPASE RAVA"/>
    <property type="match status" value="1"/>
</dbReference>
<protein>
    <recommendedName>
        <fullName evidence="5">ATPase</fullName>
    </recommendedName>
</protein>
<dbReference type="Pfam" id="PF17868">
    <property type="entry name" value="AAA_lid_8"/>
    <property type="match status" value="1"/>
</dbReference>
<evidence type="ECO:0000259" key="1">
    <source>
        <dbReference type="Pfam" id="PF17868"/>
    </source>
</evidence>
<dbReference type="Proteomes" id="UP000309215">
    <property type="component" value="Unassembled WGS sequence"/>
</dbReference>
<accession>A0A4U1II17</accession>
<dbReference type="InterPro" id="IPR027417">
    <property type="entry name" value="P-loop_NTPase"/>
</dbReference>
<dbReference type="OrthoDB" id="1814213at2"/>
<dbReference type="Pfam" id="PF20030">
    <property type="entry name" value="bpMoxR"/>
    <property type="match status" value="1"/>
</dbReference>
<dbReference type="PANTHER" id="PTHR32204">
    <property type="entry name" value="ATPASE RAVA"/>
    <property type="match status" value="1"/>
</dbReference>
<dbReference type="InterPro" id="IPR041538">
    <property type="entry name" value="RavA-like_AAA_lid"/>
</dbReference>
<dbReference type="EMBL" id="SSMQ01000122">
    <property type="protein sequence ID" value="TKC93367.1"/>
    <property type="molecule type" value="Genomic_DNA"/>
</dbReference>
<evidence type="ECO:0000259" key="2">
    <source>
        <dbReference type="Pfam" id="PF20030"/>
    </source>
</evidence>
<dbReference type="CDD" id="cd00009">
    <property type="entry name" value="AAA"/>
    <property type="match status" value="1"/>
</dbReference>
<dbReference type="AlphaFoldDB" id="A0A4U1II17"/>
<evidence type="ECO:0008006" key="5">
    <source>
        <dbReference type="Google" id="ProtNLM"/>
    </source>
</evidence>
<proteinExistence type="predicted"/>